<name>A0A5C2RL66_9APHY</name>
<evidence type="ECO:0000256" key="1">
    <source>
        <dbReference type="SAM" id="MobiDB-lite"/>
    </source>
</evidence>
<proteinExistence type="predicted"/>
<dbReference type="EMBL" id="ML122468">
    <property type="protein sequence ID" value="RPD52064.1"/>
    <property type="molecule type" value="Genomic_DNA"/>
</dbReference>
<feature type="region of interest" description="Disordered" evidence="1">
    <location>
        <begin position="62"/>
        <end position="87"/>
    </location>
</feature>
<organism evidence="2 3">
    <name type="scientific">Lentinus tigrinus ALCF2SS1-6</name>
    <dbReference type="NCBI Taxonomy" id="1328759"/>
    <lineage>
        <taxon>Eukaryota</taxon>
        <taxon>Fungi</taxon>
        <taxon>Dikarya</taxon>
        <taxon>Basidiomycota</taxon>
        <taxon>Agaricomycotina</taxon>
        <taxon>Agaricomycetes</taxon>
        <taxon>Polyporales</taxon>
        <taxon>Polyporaceae</taxon>
        <taxon>Lentinus</taxon>
    </lineage>
</organism>
<protein>
    <submittedName>
        <fullName evidence="2">Uncharacterized protein</fullName>
    </submittedName>
</protein>
<keyword evidence="3" id="KW-1185">Reference proteome</keyword>
<evidence type="ECO:0000313" key="3">
    <source>
        <dbReference type="Proteomes" id="UP000313359"/>
    </source>
</evidence>
<dbReference type="Proteomes" id="UP000313359">
    <property type="component" value="Unassembled WGS sequence"/>
</dbReference>
<evidence type="ECO:0000313" key="2">
    <source>
        <dbReference type="EMBL" id="RPD52064.1"/>
    </source>
</evidence>
<gene>
    <name evidence="2" type="ORF">L227DRAFT_618129</name>
</gene>
<reference evidence="2" key="1">
    <citation type="journal article" date="2018" name="Genome Biol. Evol.">
        <title>Genomics and development of Lentinus tigrinus, a white-rot wood-decaying mushroom with dimorphic fruiting bodies.</title>
        <authorList>
            <person name="Wu B."/>
            <person name="Xu Z."/>
            <person name="Knudson A."/>
            <person name="Carlson A."/>
            <person name="Chen N."/>
            <person name="Kovaka S."/>
            <person name="LaButti K."/>
            <person name="Lipzen A."/>
            <person name="Pennachio C."/>
            <person name="Riley R."/>
            <person name="Schakwitz W."/>
            <person name="Umezawa K."/>
            <person name="Ohm R.A."/>
            <person name="Grigoriev I.V."/>
            <person name="Nagy L.G."/>
            <person name="Gibbons J."/>
            <person name="Hibbett D."/>
        </authorList>
    </citation>
    <scope>NUCLEOTIDE SEQUENCE [LARGE SCALE GENOMIC DNA]</scope>
    <source>
        <strain evidence="2">ALCF2SS1-6</strain>
    </source>
</reference>
<accession>A0A5C2RL66</accession>
<sequence>MKTTSYGPPASRSAPPPWPLLMKDLPVWSLYPVANDEDVLWASVTQIDGHALDNAIDIPVPEAAHVTPGSGHSPPPGPRSFPSTPRTREKPLLTLDFEGGLDDDPPIPLLTGSQLKELTVMDALGPDADPAESFLAELESINLDQLLVDLEPLIGRLDIHVTSTITPLPLCAKDFILDLKPVARLSGGRYKWLMSCCAVHEVAVFGEVCGLELLHGQAIVKLIGPANIPLTVVYEPALSHKEIVFNINHIKLSDFVLVRGTVHRHIAPASHITDQEPLVLSTKRPVRVSRWSHSEEQKAHARDATARLCHSVSAALHHGARKWRVKYLEAVLPMLFSERYDECPVSYWDRGFEEIEELCQPQLAYLFRIYNEETTHFNDSSNALTLLVQWVPFLKRDRLYHPKHIANLVAVYIRRHAMLEWIDEASNHLYWRICRRGTGTTE</sequence>
<dbReference type="AlphaFoldDB" id="A0A5C2RL66"/>